<gene>
    <name evidence="2" type="ORF">ACFSVM_04315</name>
</gene>
<accession>A0ABW5SLL8</accession>
<proteinExistence type="predicted"/>
<dbReference type="Proteomes" id="UP001597540">
    <property type="component" value="Unassembled WGS sequence"/>
</dbReference>
<evidence type="ECO:0000256" key="1">
    <source>
        <dbReference type="SAM" id="Phobius"/>
    </source>
</evidence>
<name>A0ABW5SLL8_9BACL</name>
<dbReference type="EMBL" id="JBHUMJ010000002">
    <property type="protein sequence ID" value="MFD2699682.1"/>
    <property type="molecule type" value="Genomic_DNA"/>
</dbReference>
<keyword evidence="1" id="KW-0812">Transmembrane</keyword>
<reference evidence="3" key="1">
    <citation type="journal article" date="2019" name="Int. J. Syst. Evol. Microbiol.">
        <title>The Global Catalogue of Microorganisms (GCM) 10K type strain sequencing project: providing services to taxonomists for standard genome sequencing and annotation.</title>
        <authorList>
            <consortium name="The Broad Institute Genomics Platform"/>
            <consortium name="The Broad Institute Genome Sequencing Center for Infectious Disease"/>
            <person name="Wu L."/>
            <person name="Ma J."/>
        </authorList>
    </citation>
    <scope>NUCLEOTIDE SEQUENCE [LARGE SCALE GENOMIC DNA]</scope>
    <source>
        <strain evidence="3">KCTC 33849</strain>
    </source>
</reference>
<comment type="caution">
    <text evidence="2">The sequence shown here is derived from an EMBL/GenBank/DDBJ whole genome shotgun (WGS) entry which is preliminary data.</text>
</comment>
<sequence>MTVLLSLSFYLIPVLGIFFVITLLEAMKKIVMNQSYKWEGTCCALCFGLIVWTIAAQIHNLF</sequence>
<feature type="transmembrane region" description="Helical" evidence="1">
    <location>
        <begin position="38"/>
        <end position="58"/>
    </location>
</feature>
<organism evidence="2 3">
    <name type="scientific">Paenibacillus shunpengii</name>
    <dbReference type="NCBI Taxonomy" id="2054424"/>
    <lineage>
        <taxon>Bacteria</taxon>
        <taxon>Bacillati</taxon>
        <taxon>Bacillota</taxon>
        <taxon>Bacilli</taxon>
        <taxon>Bacillales</taxon>
        <taxon>Paenibacillaceae</taxon>
        <taxon>Paenibacillus</taxon>
    </lineage>
</organism>
<evidence type="ECO:0000313" key="2">
    <source>
        <dbReference type="EMBL" id="MFD2699682.1"/>
    </source>
</evidence>
<dbReference type="RefSeq" id="WP_090723481.1">
    <property type="nucleotide sequence ID" value="NZ_JBHUMJ010000002.1"/>
</dbReference>
<keyword evidence="1" id="KW-0472">Membrane</keyword>
<feature type="transmembrane region" description="Helical" evidence="1">
    <location>
        <begin position="6"/>
        <end position="26"/>
    </location>
</feature>
<keyword evidence="1" id="KW-1133">Transmembrane helix</keyword>
<keyword evidence="3" id="KW-1185">Reference proteome</keyword>
<evidence type="ECO:0000313" key="3">
    <source>
        <dbReference type="Proteomes" id="UP001597540"/>
    </source>
</evidence>
<protein>
    <submittedName>
        <fullName evidence="2">Uncharacterized protein</fullName>
    </submittedName>
</protein>